<organism evidence="1 2">
    <name type="scientific">Sphingobacterium multivorum</name>
    <dbReference type="NCBI Taxonomy" id="28454"/>
    <lineage>
        <taxon>Bacteria</taxon>
        <taxon>Pseudomonadati</taxon>
        <taxon>Bacteroidota</taxon>
        <taxon>Sphingobacteriia</taxon>
        <taxon>Sphingobacteriales</taxon>
        <taxon>Sphingobacteriaceae</taxon>
        <taxon>Sphingobacterium</taxon>
    </lineage>
</organism>
<gene>
    <name evidence="1" type="ORF">NCTC11343_04233</name>
</gene>
<reference evidence="1 2" key="1">
    <citation type="submission" date="2018-06" db="EMBL/GenBank/DDBJ databases">
        <authorList>
            <consortium name="Pathogen Informatics"/>
            <person name="Doyle S."/>
        </authorList>
    </citation>
    <scope>NUCLEOTIDE SEQUENCE [LARGE SCALE GENOMIC DNA]</scope>
    <source>
        <strain evidence="1 2">NCTC11343</strain>
    </source>
</reference>
<protein>
    <submittedName>
        <fullName evidence="1">Uncharacterized protein</fullName>
    </submittedName>
</protein>
<name>A0A2X2LRS5_SPHMU</name>
<evidence type="ECO:0000313" key="1">
    <source>
        <dbReference type="EMBL" id="SPZ92180.1"/>
    </source>
</evidence>
<dbReference type="Proteomes" id="UP000251241">
    <property type="component" value="Unassembled WGS sequence"/>
</dbReference>
<proteinExistence type="predicted"/>
<dbReference type="AlphaFoldDB" id="A0A2X2LRS5"/>
<sequence length="58" mass="6603">MAFYYFPKVYGNSINSDKSVIALQQILNQSAGFILRTDLPNFGCDFSLGNILPRFKMH</sequence>
<accession>A0A2X2LRS5</accession>
<dbReference type="EMBL" id="UAUU01000011">
    <property type="protein sequence ID" value="SPZ92180.1"/>
    <property type="molecule type" value="Genomic_DNA"/>
</dbReference>
<evidence type="ECO:0000313" key="2">
    <source>
        <dbReference type="Proteomes" id="UP000251241"/>
    </source>
</evidence>